<dbReference type="GeneID" id="101848214"/>
<feature type="non-terminal residue" evidence="2">
    <location>
        <position position="1"/>
    </location>
</feature>
<sequence length="116" mass="13198">DIYYDNVGGEFTNAVLDNLRPGARVLICGQIADYNQARDEVQNPYGRILRAEASVQGFLIFKHLDDFPRVREKIIPLVQHKKIHPKESFTDGFENMPKAFIDLFKGANFGKAIIEC</sequence>
<reference evidence="2" key="1">
    <citation type="submission" date="2025-08" db="UniProtKB">
        <authorList>
            <consortium name="RefSeq"/>
        </authorList>
    </citation>
    <scope>IDENTIFICATION</scope>
</reference>
<proteinExistence type="predicted"/>
<name>A0ABM1A3U8_APLCA</name>
<evidence type="ECO:0000313" key="2">
    <source>
        <dbReference type="RefSeq" id="XP_012940284.2"/>
    </source>
</evidence>
<protein>
    <submittedName>
        <fullName evidence="2">NADP-dependent oxidoreductase YfmJ</fullName>
    </submittedName>
</protein>
<dbReference type="Proteomes" id="UP000694888">
    <property type="component" value="Unplaced"/>
</dbReference>
<evidence type="ECO:0000313" key="1">
    <source>
        <dbReference type="Proteomes" id="UP000694888"/>
    </source>
</evidence>
<dbReference type="PANTHER" id="PTHR43205:SF7">
    <property type="entry name" value="PROSTAGLANDIN REDUCTASE 1"/>
    <property type="match status" value="1"/>
</dbReference>
<dbReference type="PANTHER" id="PTHR43205">
    <property type="entry name" value="PROSTAGLANDIN REDUCTASE"/>
    <property type="match status" value="1"/>
</dbReference>
<keyword evidence="1" id="KW-1185">Reference proteome</keyword>
<dbReference type="Gene3D" id="3.40.50.720">
    <property type="entry name" value="NAD(P)-binding Rossmann-like Domain"/>
    <property type="match status" value="1"/>
</dbReference>
<dbReference type="RefSeq" id="XP_012940284.2">
    <property type="nucleotide sequence ID" value="XM_013084830.2"/>
</dbReference>
<organism evidence="1 2">
    <name type="scientific">Aplysia californica</name>
    <name type="common">California sea hare</name>
    <dbReference type="NCBI Taxonomy" id="6500"/>
    <lineage>
        <taxon>Eukaryota</taxon>
        <taxon>Metazoa</taxon>
        <taxon>Spiralia</taxon>
        <taxon>Lophotrochozoa</taxon>
        <taxon>Mollusca</taxon>
        <taxon>Gastropoda</taxon>
        <taxon>Heterobranchia</taxon>
        <taxon>Euthyneura</taxon>
        <taxon>Tectipleura</taxon>
        <taxon>Aplysiida</taxon>
        <taxon>Aplysioidea</taxon>
        <taxon>Aplysiidae</taxon>
        <taxon>Aplysia</taxon>
    </lineage>
</organism>
<dbReference type="SUPFAM" id="SSF51735">
    <property type="entry name" value="NAD(P)-binding Rossmann-fold domains"/>
    <property type="match status" value="1"/>
</dbReference>
<accession>A0ABM1A3U8</accession>
<dbReference type="InterPro" id="IPR036291">
    <property type="entry name" value="NAD(P)-bd_dom_sf"/>
</dbReference>
<gene>
    <name evidence="2" type="primary">LOC101848214</name>
</gene>
<dbReference type="InterPro" id="IPR045010">
    <property type="entry name" value="MDR_fam"/>
</dbReference>